<comment type="caution">
    <text evidence="2">The sequence shown here is derived from an EMBL/GenBank/DDBJ whole genome shotgun (WGS) entry which is preliminary data.</text>
</comment>
<organism evidence="2 3">
    <name type="scientific">Aeromicrobium phoceense</name>
    <dbReference type="NCBI Taxonomy" id="2754045"/>
    <lineage>
        <taxon>Bacteria</taxon>
        <taxon>Bacillati</taxon>
        <taxon>Actinomycetota</taxon>
        <taxon>Actinomycetes</taxon>
        <taxon>Propionibacteriales</taxon>
        <taxon>Nocardioidaceae</taxon>
        <taxon>Aeromicrobium</taxon>
    </lineage>
</organism>
<keyword evidence="3" id="KW-1185">Reference proteome</keyword>
<feature type="transmembrane region" description="Helical" evidence="1">
    <location>
        <begin position="149"/>
        <end position="172"/>
    </location>
</feature>
<evidence type="ECO:0000256" key="1">
    <source>
        <dbReference type="SAM" id="Phobius"/>
    </source>
</evidence>
<name>A0A838X910_9ACTN</name>
<evidence type="ECO:0000313" key="2">
    <source>
        <dbReference type="EMBL" id="MBA4607065.1"/>
    </source>
</evidence>
<dbReference type="AlphaFoldDB" id="A0A838X910"/>
<keyword evidence="1" id="KW-1133">Transmembrane helix</keyword>
<feature type="transmembrane region" description="Helical" evidence="1">
    <location>
        <begin position="71"/>
        <end position="89"/>
    </location>
</feature>
<proteinExistence type="predicted"/>
<keyword evidence="1" id="KW-0812">Transmembrane</keyword>
<dbReference type="EMBL" id="JACEOG010000001">
    <property type="protein sequence ID" value="MBA4607065.1"/>
    <property type="molecule type" value="Genomic_DNA"/>
</dbReference>
<keyword evidence="1" id="KW-0472">Membrane</keyword>
<dbReference type="InterPro" id="IPR021315">
    <property type="entry name" value="Gap/Sap"/>
</dbReference>
<feature type="transmembrane region" description="Helical" evidence="1">
    <location>
        <begin position="40"/>
        <end position="59"/>
    </location>
</feature>
<feature type="transmembrane region" description="Helical" evidence="1">
    <location>
        <begin position="192"/>
        <end position="213"/>
    </location>
</feature>
<sequence>MGLILSILMLGLMASLSPATIVVFIVVLGTARPRANAAGFLLGWATSLTVVFTLSYLVGSSRSVQHGGGRTGVMVFQVLVGCALLVVSARQWRRRGVVSRAVPTAGSQKMLGRLRDLRPGGALLLGVLKQPWAITTAAAVFVVHHHTQALVTLIAFACFTVASTASVGLMYVYYARRPVEAEAYLNRLRSRAIASGPVVFAVAALLLGTLLVLDGLLGLAG</sequence>
<protein>
    <submittedName>
        <fullName evidence="2">GAP family protein</fullName>
    </submittedName>
</protein>
<gene>
    <name evidence="2" type="ORF">H1W00_01070</name>
</gene>
<feature type="transmembrane region" description="Helical" evidence="1">
    <location>
        <begin position="122"/>
        <end position="143"/>
    </location>
</feature>
<dbReference type="Pfam" id="PF11139">
    <property type="entry name" value="SfLAP"/>
    <property type="match status" value="1"/>
</dbReference>
<evidence type="ECO:0000313" key="3">
    <source>
        <dbReference type="Proteomes" id="UP000550354"/>
    </source>
</evidence>
<dbReference type="Proteomes" id="UP000550354">
    <property type="component" value="Unassembled WGS sequence"/>
</dbReference>
<accession>A0A838X910</accession>
<reference evidence="2 3" key="1">
    <citation type="submission" date="2020-07" db="EMBL/GenBank/DDBJ databases">
        <title>Draft genome and description of Aeromicrobium phoceense strain Marseille-Q0843 isolated from healthy skin swab.</title>
        <authorList>
            <person name="Boxberger M."/>
            <person name="La Scola B."/>
        </authorList>
    </citation>
    <scope>NUCLEOTIDE SEQUENCE [LARGE SCALE GENOMIC DNA]</scope>
    <source>
        <strain evidence="2 3">Marseille-Q0843</strain>
    </source>
</reference>
<dbReference type="RefSeq" id="WP_181752860.1">
    <property type="nucleotide sequence ID" value="NZ_DAMCVE010000003.1"/>
</dbReference>
<feature type="transmembrane region" description="Helical" evidence="1">
    <location>
        <begin position="6"/>
        <end position="28"/>
    </location>
</feature>